<protein>
    <submittedName>
        <fullName evidence="11">UDP-N-acetylmuramoyl-L-alanyl-D-glutamate--2, 6-diaminopimelate ligase</fullName>
    </submittedName>
</protein>
<dbReference type="Gene3D" id="3.90.190.20">
    <property type="entry name" value="Mur ligase, C-terminal domain"/>
    <property type="match status" value="1"/>
</dbReference>
<dbReference type="InterPro" id="IPR005761">
    <property type="entry name" value="UDP-N-AcMur-Glu-dNH2Pim_ligase"/>
</dbReference>
<dbReference type="SUPFAM" id="SSF53623">
    <property type="entry name" value="MurD-like peptide ligases, catalytic domain"/>
    <property type="match status" value="1"/>
</dbReference>
<dbReference type="InterPro" id="IPR036565">
    <property type="entry name" value="Mur-like_cat_sf"/>
</dbReference>
<feature type="domain" description="Mur ligase central" evidence="10">
    <location>
        <begin position="106"/>
        <end position="311"/>
    </location>
</feature>
<comment type="subcellular location">
    <subcellularLocation>
        <location evidence="7">Cytoplasm</location>
    </subcellularLocation>
</comment>
<evidence type="ECO:0000256" key="5">
    <source>
        <dbReference type="ARBA" id="ARBA00023306"/>
    </source>
</evidence>
<gene>
    <name evidence="11" type="ORF">H2072_02820</name>
</gene>
<keyword evidence="3 7" id="KW-0133">Cell shape</keyword>
<evidence type="ECO:0000259" key="9">
    <source>
        <dbReference type="Pfam" id="PF02875"/>
    </source>
</evidence>
<dbReference type="GO" id="GO:0005524">
    <property type="term" value="F:ATP binding"/>
    <property type="evidence" value="ECO:0007669"/>
    <property type="project" value="InterPro"/>
</dbReference>
<evidence type="ECO:0000256" key="7">
    <source>
        <dbReference type="RuleBase" id="RU004135"/>
    </source>
</evidence>
<proteinExistence type="inferred from homology"/>
<evidence type="ECO:0000259" key="8">
    <source>
        <dbReference type="Pfam" id="PF01225"/>
    </source>
</evidence>
<feature type="domain" description="Mur ligase C-terminal" evidence="9">
    <location>
        <begin position="334"/>
        <end position="457"/>
    </location>
</feature>
<dbReference type="NCBIfam" id="TIGR01085">
    <property type="entry name" value="murE"/>
    <property type="match status" value="1"/>
</dbReference>
<dbReference type="Pfam" id="PF08245">
    <property type="entry name" value="Mur_ligase_M"/>
    <property type="match status" value="1"/>
</dbReference>
<dbReference type="InterPro" id="IPR036615">
    <property type="entry name" value="Mur_ligase_C_dom_sf"/>
</dbReference>
<dbReference type="GO" id="GO:0005737">
    <property type="term" value="C:cytoplasm"/>
    <property type="evidence" value="ECO:0007669"/>
    <property type="project" value="UniProtKB-SubCell"/>
</dbReference>
<evidence type="ECO:0000256" key="2">
    <source>
        <dbReference type="ARBA" id="ARBA00022618"/>
    </source>
</evidence>
<dbReference type="InterPro" id="IPR013221">
    <property type="entry name" value="Mur_ligase_cen"/>
</dbReference>
<organism evidence="11 12">
    <name type="scientific">SAR86 cluster bacterium</name>
    <dbReference type="NCBI Taxonomy" id="2030880"/>
    <lineage>
        <taxon>Bacteria</taxon>
        <taxon>Pseudomonadati</taxon>
        <taxon>Pseudomonadota</taxon>
        <taxon>Gammaproteobacteria</taxon>
        <taxon>SAR86 cluster</taxon>
    </lineage>
</organism>
<dbReference type="Gene3D" id="3.40.1190.10">
    <property type="entry name" value="Mur-like, catalytic domain"/>
    <property type="match status" value="1"/>
</dbReference>
<dbReference type="PANTHER" id="PTHR23135:SF4">
    <property type="entry name" value="UDP-N-ACETYLMURAMOYL-L-ALANYL-D-GLUTAMATE--2,6-DIAMINOPIMELATE LIGASE MURE HOMOLOG, CHLOROPLASTIC"/>
    <property type="match status" value="1"/>
</dbReference>
<dbReference type="GO" id="GO:0009252">
    <property type="term" value="P:peptidoglycan biosynthetic process"/>
    <property type="evidence" value="ECO:0007669"/>
    <property type="project" value="UniProtKB-UniPathway"/>
</dbReference>
<evidence type="ECO:0000259" key="10">
    <source>
        <dbReference type="Pfam" id="PF08245"/>
    </source>
</evidence>
<keyword evidence="4 7" id="KW-0573">Peptidoglycan synthesis</keyword>
<dbReference type="EMBL" id="JACETL010000027">
    <property type="protein sequence ID" value="MBA4692662.1"/>
    <property type="molecule type" value="Genomic_DNA"/>
</dbReference>
<evidence type="ECO:0000313" key="12">
    <source>
        <dbReference type="Proteomes" id="UP000551848"/>
    </source>
</evidence>
<evidence type="ECO:0000256" key="1">
    <source>
        <dbReference type="ARBA" id="ARBA00005898"/>
    </source>
</evidence>
<dbReference type="GO" id="GO:0051301">
    <property type="term" value="P:cell division"/>
    <property type="evidence" value="ECO:0007669"/>
    <property type="project" value="UniProtKB-KW"/>
</dbReference>
<comment type="caution">
    <text evidence="11">The sequence shown here is derived from an EMBL/GenBank/DDBJ whole genome shotgun (WGS) entry which is preliminary data.</text>
</comment>
<dbReference type="InterPro" id="IPR000713">
    <property type="entry name" value="Mur_ligase_N"/>
</dbReference>
<dbReference type="SUPFAM" id="SSF63418">
    <property type="entry name" value="MurE/MurF N-terminal domain"/>
    <property type="match status" value="1"/>
</dbReference>
<evidence type="ECO:0000256" key="3">
    <source>
        <dbReference type="ARBA" id="ARBA00022960"/>
    </source>
</evidence>
<accession>A0A838Y6H7</accession>
<comment type="pathway">
    <text evidence="7">Cell wall biogenesis; peptidoglycan biosynthesis.</text>
</comment>
<dbReference type="Pfam" id="PF01225">
    <property type="entry name" value="Mur_ligase"/>
    <property type="match status" value="1"/>
</dbReference>
<comment type="similarity">
    <text evidence="1">Belongs to the MurCDEF family. MurE subfamily.</text>
</comment>
<reference evidence="11 12" key="1">
    <citation type="submission" date="2020-06" db="EMBL/GenBank/DDBJ databases">
        <title>Dysbiosis in marine aquaculture revealed through microbiome analysis: reverse ecology for environmental sustainability.</title>
        <authorList>
            <person name="Haro-Moreno J.M."/>
            <person name="Coutinho F.H."/>
            <person name="Zaragoza-Solas A."/>
            <person name="Picazo A."/>
            <person name="Almagro-Moreno S."/>
            <person name="Lopez-Perez M."/>
        </authorList>
    </citation>
    <scope>NUCLEOTIDE SEQUENCE [LARGE SCALE GENOMIC DNA]</scope>
    <source>
        <strain evidence="11">MCMED-G41</strain>
    </source>
</reference>
<evidence type="ECO:0000256" key="4">
    <source>
        <dbReference type="ARBA" id="ARBA00022984"/>
    </source>
</evidence>
<dbReference type="GO" id="GO:0008360">
    <property type="term" value="P:regulation of cell shape"/>
    <property type="evidence" value="ECO:0007669"/>
    <property type="project" value="UniProtKB-KW"/>
</dbReference>
<dbReference type="Pfam" id="PF02875">
    <property type="entry name" value="Mur_ligase_C"/>
    <property type="match status" value="1"/>
</dbReference>
<keyword evidence="5 7" id="KW-0131">Cell cycle</keyword>
<keyword evidence="6 7" id="KW-0961">Cell wall biogenesis/degradation</keyword>
<dbReference type="Proteomes" id="UP000551848">
    <property type="component" value="Unassembled WGS sequence"/>
</dbReference>
<dbReference type="UniPathway" id="UPA00219"/>
<dbReference type="Gene3D" id="3.40.1390.10">
    <property type="entry name" value="MurE/MurF, N-terminal domain"/>
    <property type="match status" value="1"/>
</dbReference>
<dbReference type="GO" id="GO:0016881">
    <property type="term" value="F:acid-amino acid ligase activity"/>
    <property type="evidence" value="ECO:0007669"/>
    <property type="project" value="InterPro"/>
</dbReference>
<keyword evidence="2 7" id="KW-0132">Cell division</keyword>
<keyword evidence="11" id="KW-0436">Ligase</keyword>
<dbReference type="SUPFAM" id="SSF53244">
    <property type="entry name" value="MurD-like peptide ligases, peptide-binding domain"/>
    <property type="match status" value="1"/>
</dbReference>
<evidence type="ECO:0000256" key="6">
    <source>
        <dbReference type="ARBA" id="ARBA00023316"/>
    </source>
</evidence>
<name>A0A838Y6H7_9GAMM</name>
<dbReference type="PANTHER" id="PTHR23135">
    <property type="entry name" value="MUR LIGASE FAMILY MEMBER"/>
    <property type="match status" value="1"/>
</dbReference>
<dbReference type="InterPro" id="IPR035911">
    <property type="entry name" value="MurE/MurF_N"/>
</dbReference>
<evidence type="ECO:0000313" key="11">
    <source>
        <dbReference type="EMBL" id="MBA4692662.1"/>
    </source>
</evidence>
<feature type="domain" description="Mur ligase N-terminal catalytic" evidence="8">
    <location>
        <begin position="21"/>
        <end position="68"/>
    </location>
</feature>
<dbReference type="AlphaFoldDB" id="A0A838Y6H7"/>
<dbReference type="InterPro" id="IPR004101">
    <property type="entry name" value="Mur_ligase_C"/>
</dbReference>
<sequence length="486" mass="54661">MNKLPIIKPFINSNLFDDLCISSITDDSRDVQENSLFIARQGVDSHGNEFIGDAIQKGASCIITDRELGEQVDIPILYLENLEEKILKILFSFYDLSEDDFVFHGVTGTNGKTTTAFIAHNIIRALKKPSVYIGTLGAMINDNFLETKGNTTPGIFEIFQILQICKFQQKISIFIEISSHALAQKRLGNLPFSQTLLLNIQSDHLDYHKTESNYIDAKLSIIELNNKNPTIIFIDKIQDLLKNFSDDQKKQLSKSQFLSSTDTSAAFKYSLEYNPSGSSNIKLSFPNLCLDTQVSLFLKYNAENYISAIALIAGQISLDEFEIVRSNSIKLPQGRGEILKLREGNILIDFAHDHQSIQNILSELANYHDEIILVFGCGGDRDKSKRSKMMKVAQDFASKIFFTSDNNRYEPFSSIVKDAMAGNSYTSIEILEDRKEAINLALQCLNKENILVILGKGHETYMDVSGKKVPFNDRDCVLEILGNEIN</sequence>
<dbReference type="GO" id="GO:0071555">
    <property type="term" value="P:cell wall organization"/>
    <property type="evidence" value="ECO:0007669"/>
    <property type="project" value="UniProtKB-KW"/>
</dbReference>